<reference evidence="2 3" key="1">
    <citation type="submission" date="2024-10" db="EMBL/GenBank/DDBJ databases">
        <authorList>
            <person name="Ratan Roy A."/>
            <person name="Morales Sandoval P.H."/>
            <person name="De Los Santos Villalobos S."/>
            <person name="Chakraborty S."/>
            <person name="Mukherjee J."/>
        </authorList>
    </citation>
    <scope>NUCLEOTIDE SEQUENCE [LARGE SCALE GENOMIC DNA]</scope>
    <source>
        <strain evidence="2 3">S1</strain>
    </source>
</reference>
<proteinExistence type="predicted"/>
<evidence type="ECO:0000256" key="1">
    <source>
        <dbReference type="SAM" id="MobiDB-lite"/>
    </source>
</evidence>
<dbReference type="PANTHER" id="PTHR33825">
    <property type="entry name" value="CHITINASE-LIKE PROTEIN"/>
    <property type="match status" value="1"/>
</dbReference>
<dbReference type="RefSeq" id="WP_377965435.1">
    <property type="nucleotide sequence ID" value="NZ_JBHZOL010000077.1"/>
</dbReference>
<keyword evidence="3" id="KW-1185">Reference proteome</keyword>
<feature type="compositionally biased region" description="Low complexity" evidence="1">
    <location>
        <begin position="167"/>
        <end position="184"/>
    </location>
</feature>
<dbReference type="EMBL" id="JBHZOL010000077">
    <property type="protein sequence ID" value="MFE4107070.1"/>
    <property type="molecule type" value="Genomic_DNA"/>
</dbReference>
<feature type="region of interest" description="Disordered" evidence="1">
    <location>
        <begin position="119"/>
        <end position="191"/>
    </location>
</feature>
<comment type="caution">
    <text evidence="2">The sequence shown here is derived from an EMBL/GenBank/DDBJ whole genome shotgun (WGS) entry which is preliminary data.</text>
</comment>
<dbReference type="PANTHER" id="PTHR33825:SF5">
    <property type="entry name" value="TRANSMEMBRANE PROTEIN"/>
    <property type="match status" value="1"/>
</dbReference>
<name>A0ABW6IHH4_9CYAN</name>
<dbReference type="Proteomes" id="UP001600165">
    <property type="component" value="Unassembled WGS sequence"/>
</dbReference>
<feature type="compositionally biased region" description="Basic residues" evidence="1">
    <location>
        <begin position="122"/>
        <end position="131"/>
    </location>
</feature>
<protein>
    <submittedName>
        <fullName evidence="2">DUF948 domain-containing protein</fullName>
    </submittedName>
</protein>
<sequence length="191" mass="21253">MADPLLWLGLSILLLAMSLTAMMLMALPALRELAKAARSAERLFETLNQELPPTLEALRLTGAEIAELTDGMSDGIYRANHMVKQVDQSLYQAHHQAKQAEHLTRSFWVGCKAAWKTFTRSPQRKRSRRQAARQAQARQKLTRDRYAHPSATLQAKAATRDRPNADSTSTAPPASPRSEAAETPRQPPESD</sequence>
<accession>A0ABW6IHH4</accession>
<organism evidence="2 3">
    <name type="scientific">Almyronema epifaneia S1</name>
    <dbReference type="NCBI Taxonomy" id="2991925"/>
    <lineage>
        <taxon>Bacteria</taxon>
        <taxon>Bacillati</taxon>
        <taxon>Cyanobacteriota</taxon>
        <taxon>Cyanophyceae</taxon>
        <taxon>Nodosilineales</taxon>
        <taxon>Nodosilineaceae</taxon>
        <taxon>Almyronema</taxon>
        <taxon>Almyronema epifaneia</taxon>
    </lineage>
</organism>
<gene>
    <name evidence="2" type="ORF">ACFVKH_12315</name>
</gene>
<evidence type="ECO:0000313" key="3">
    <source>
        <dbReference type="Proteomes" id="UP001600165"/>
    </source>
</evidence>
<evidence type="ECO:0000313" key="2">
    <source>
        <dbReference type="EMBL" id="MFE4107070.1"/>
    </source>
</evidence>